<dbReference type="InterPro" id="IPR013976">
    <property type="entry name" value="HDOD"/>
</dbReference>
<comment type="caution">
    <text evidence="2">The sequence shown here is derived from an EMBL/GenBank/DDBJ whole genome shotgun (WGS) entry which is preliminary data.</text>
</comment>
<dbReference type="SMART" id="SM00471">
    <property type="entry name" value="HDc"/>
    <property type="match status" value="1"/>
</dbReference>
<dbReference type="InterPro" id="IPR003607">
    <property type="entry name" value="HD/PDEase_dom"/>
</dbReference>
<dbReference type="GO" id="GO:0016301">
    <property type="term" value="F:kinase activity"/>
    <property type="evidence" value="ECO:0007669"/>
    <property type="project" value="UniProtKB-KW"/>
</dbReference>
<organism evidence="2 3">
    <name type="scientific">Pelagibaculum spongiae</name>
    <dbReference type="NCBI Taxonomy" id="2080658"/>
    <lineage>
        <taxon>Bacteria</taxon>
        <taxon>Pseudomonadati</taxon>
        <taxon>Pseudomonadota</taxon>
        <taxon>Gammaproteobacteria</taxon>
        <taxon>Oceanospirillales</taxon>
        <taxon>Pelagibaculum</taxon>
    </lineage>
</organism>
<reference evidence="2 3" key="1">
    <citation type="submission" date="2018-04" db="EMBL/GenBank/DDBJ databases">
        <title>Thalassorhabdus spongiae gen. nov., sp. nov., isolated from a marine sponge in South-West Iceland.</title>
        <authorList>
            <person name="Knobloch S."/>
            <person name="Daussin A."/>
            <person name="Johannsson R."/>
            <person name="Marteinsson V.T."/>
        </authorList>
    </citation>
    <scope>NUCLEOTIDE SEQUENCE [LARGE SCALE GENOMIC DNA]</scope>
    <source>
        <strain evidence="2 3">Hp12</strain>
    </source>
</reference>
<dbReference type="Proteomes" id="UP000244906">
    <property type="component" value="Unassembled WGS sequence"/>
</dbReference>
<keyword evidence="3" id="KW-1185">Reference proteome</keyword>
<dbReference type="EMBL" id="QDDL01000017">
    <property type="protein sequence ID" value="PVZ62968.1"/>
    <property type="molecule type" value="Genomic_DNA"/>
</dbReference>
<feature type="domain" description="HDOD" evidence="1">
    <location>
        <begin position="21"/>
        <end position="206"/>
    </location>
</feature>
<dbReference type="RefSeq" id="WP_116689205.1">
    <property type="nucleotide sequence ID" value="NZ_CAWNYD010000017.1"/>
</dbReference>
<keyword evidence="2" id="KW-0418">Kinase</keyword>
<dbReference type="AlphaFoldDB" id="A0A2V1GW79"/>
<keyword evidence="2" id="KW-0808">Transferase</keyword>
<protein>
    <submittedName>
        <fullName evidence="2">Histidine kinase</fullName>
    </submittedName>
</protein>
<dbReference type="PANTHER" id="PTHR33525:SF3">
    <property type="entry name" value="RIBONUCLEASE Y"/>
    <property type="match status" value="1"/>
</dbReference>
<evidence type="ECO:0000313" key="2">
    <source>
        <dbReference type="EMBL" id="PVZ62968.1"/>
    </source>
</evidence>
<dbReference type="SUPFAM" id="SSF109604">
    <property type="entry name" value="HD-domain/PDEase-like"/>
    <property type="match status" value="1"/>
</dbReference>
<dbReference type="Gene3D" id="1.10.3210.10">
    <property type="entry name" value="Hypothetical protein af1432"/>
    <property type="match status" value="1"/>
</dbReference>
<sequence length="279" mass="31382">MDKQQIVTELAEKIEKGQLKLPGFPELAMKIRQATNDPDKDVGEISKIIQTDPLLAAYLIKTVNSPIYRGRVPISSCREAVMRLGLKITRNLVVAFTMRHFFQPKADRFKKKMQDLWQHSTRVAALAAVLARNGSRLNPDKAVLAGLLHDIGTIPLLQALSCQKDLQDEELDQIIISLRGQIGQMILKQWELDDDLALVCREADNWSRDHDGELDYVDLVNIAQLHSFIGTPEMVRCPTLDKVPAMGRLGMAELTPESSLLILEQAREEIAEVESLLRN</sequence>
<evidence type="ECO:0000313" key="3">
    <source>
        <dbReference type="Proteomes" id="UP000244906"/>
    </source>
</evidence>
<name>A0A2V1GW79_9GAMM</name>
<evidence type="ECO:0000259" key="1">
    <source>
        <dbReference type="PROSITE" id="PS51833"/>
    </source>
</evidence>
<proteinExistence type="predicted"/>
<dbReference type="Pfam" id="PF08668">
    <property type="entry name" value="HDOD"/>
    <property type="match status" value="1"/>
</dbReference>
<dbReference type="PROSITE" id="PS51833">
    <property type="entry name" value="HDOD"/>
    <property type="match status" value="1"/>
</dbReference>
<accession>A0A2V1GW79</accession>
<dbReference type="OrthoDB" id="598113at2"/>
<dbReference type="InterPro" id="IPR052340">
    <property type="entry name" value="RNase_Y/CdgJ"/>
</dbReference>
<dbReference type="PANTHER" id="PTHR33525">
    <property type="match status" value="1"/>
</dbReference>
<gene>
    <name evidence="2" type="ORF">DC094_21620</name>
</gene>